<keyword evidence="4" id="KW-0677">Repeat</keyword>
<name>A0A5N6RR25_9ROSI</name>
<comment type="subcellular location">
    <subcellularLocation>
        <location evidence="1">Cytoplasm</location>
    </subcellularLocation>
</comment>
<keyword evidence="6" id="KW-1185">Reference proteome</keyword>
<dbReference type="GO" id="GO:0005737">
    <property type="term" value="C:cytoplasm"/>
    <property type="evidence" value="ECO:0007669"/>
    <property type="project" value="UniProtKB-SubCell"/>
</dbReference>
<dbReference type="PROSITE" id="PS51450">
    <property type="entry name" value="LRR"/>
    <property type="match status" value="2"/>
</dbReference>
<dbReference type="PANTHER" id="PTHR15454:SF69">
    <property type="entry name" value="SERINE_THREONINE-PROTEIN KINASE 11-INTERACTING PROTEIN"/>
    <property type="match status" value="1"/>
</dbReference>
<evidence type="ECO:0000313" key="5">
    <source>
        <dbReference type="EMBL" id="KAE8124785.1"/>
    </source>
</evidence>
<organism evidence="5 6">
    <name type="scientific">Carpinus fangiana</name>
    <dbReference type="NCBI Taxonomy" id="176857"/>
    <lineage>
        <taxon>Eukaryota</taxon>
        <taxon>Viridiplantae</taxon>
        <taxon>Streptophyta</taxon>
        <taxon>Embryophyta</taxon>
        <taxon>Tracheophyta</taxon>
        <taxon>Spermatophyta</taxon>
        <taxon>Magnoliopsida</taxon>
        <taxon>eudicotyledons</taxon>
        <taxon>Gunneridae</taxon>
        <taxon>Pentapetalae</taxon>
        <taxon>rosids</taxon>
        <taxon>fabids</taxon>
        <taxon>Fagales</taxon>
        <taxon>Betulaceae</taxon>
        <taxon>Carpinus</taxon>
    </lineage>
</organism>
<evidence type="ECO:0000256" key="3">
    <source>
        <dbReference type="ARBA" id="ARBA00022614"/>
    </source>
</evidence>
<dbReference type="OrthoDB" id="7451790at2759"/>
<keyword evidence="2" id="KW-0963">Cytoplasm</keyword>
<evidence type="ECO:0000256" key="2">
    <source>
        <dbReference type="ARBA" id="ARBA00022490"/>
    </source>
</evidence>
<evidence type="ECO:0008006" key="7">
    <source>
        <dbReference type="Google" id="ProtNLM"/>
    </source>
</evidence>
<reference evidence="5 6" key="1">
    <citation type="submission" date="2019-06" db="EMBL/GenBank/DDBJ databases">
        <title>A chromosomal-level reference genome of Carpinus fangiana (Coryloideae, Betulaceae).</title>
        <authorList>
            <person name="Yang X."/>
            <person name="Wang Z."/>
            <person name="Zhang L."/>
            <person name="Hao G."/>
            <person name="Liu J."/>
            <person name="Yang Y."/>
        </authorList>
    </citation>
    <scope>NUCLEOTIDE SEQUENCE [LARGE SCALE GENOMIC DNA]</scope>
    <source>
        <strain evidence="5">Cfa_2016G</strain>
        <tissue evidence="5">Leaf</tissue>
    </source>
</reference>
<dbReference type="Gene3D" id="3.80.10.10">
    <property type="entry name" value="Ribonuclease Inhibitor"/>
    <property type="match status" value="1"/>
</dbReference>
<keyword evidence="3" id="KW-0433">Leucine-rich repeat</keyword>
<dbReference type="InterPro" id="IPR032675">
    <property type="entry name" value="LRR_dom_sf"/>
</dbReference>
<dbReference type="Proteomes" id="UP000327013">
    <property type="component" value="Chromosome 8"/>
</dbReference>
<evidence type="ECO:0000256" key="4">
    <source>
        <dbReference type="ARBA" id="ARBA00022737"/>
    </source>
</evidence>
<proteinExistence type="predicted"/>
<gene>
    <name evidence="5" type="ORF">FH972_019638</name>
</gene>
<dbReference type="FunFam" id="3.80.10.10:FF:000801">
    <property type="entry name" value="Outer arm dynein light chain 1"/>
    <property type="match status" value="1"/>
</dbReference>
<dbReference type="AlphaFoldDB" id="A0A5N6RR25"/>
<dbReference type="FunFam" id="3.80.10.10:FF:000502">
    <property type="entry name" value="Predicted protein"/>
    <property type="match status" value="1"/>
</dbReference>
<dbReference type="EMBL" id="CM017328">
    <property type="protein sequence ID" value="KAE8124785.1"/>
    <property type="molecule type" value="Genomic_DNA"/>
</dbReference>
<evidence type="ECO:0000313" key="6">
    <source>
        <dbReference type="Proteomes" id="UP000327013"/>
    </source>
</evidence>
<accession>A0A5N6RR25</accession>
<sequence>MAIVTGDRYLEMLVQFVEGQAGGMLDGAVVLKVNPAGLHYVQSRLEALSELEGLLAGAPVDYLRAYVSDLGDHRALEQLRRILRLLPSLKVVTTLAPPARDPTPLSLRPFARLRFLELRGCDLSTSAARGLLELRHTLEKIVCHNSTDALRHVFASRIAEIKHSSQWNRLSFVSCACNGLVLMDESLQLLPAVETLDLSRNKFAKVDNLRKCAKLKHLDLGFNHLRSIAYFSEVSCHIVKLVLRNNALTTFHGIENLKSLEGLDVSYNIISNFSELEFLGCLPSLRSLWLEGNPLCCARWYRAQVFSFFTHPEKLKLDDKHISTREFWKRQIIIASRQKRPATFGFYSPAKDDAKEEGNINQKRRKASRLASIANEEESTCICSDQESVSFDVEIQSRGETVMSGDEAEIVDLMNRVELLKKERSVLWLREFKEWMDHTSENFVDGTNSIGAKLHNEKETNAKKKSSKRYLGENSRYVSDSVQASGDESSTYILESDNSFVDISTGLPANPYYSQFGLLENTGEVSLDGMGRIDLKEEHLKSYSHDRISGVSLQVKSSHPDISAVQGGHRVVENVITSPLSAIDDIAESHSSSACPASPPHYQEDILHRRHNLVEEILQLSAESYSVVSSDSNTSCSDDDICESIPEVDKSLNEKYLNSSVEGHSFSDDFEDKGHDQRNEILYVRENGISYSFADQNFGMQKRLNLDQFQQLDGNDFPAVALDGEIAYSVDQEADYLEKRKSKRKLKKRVISLVGENNVVGKTEVLHKSNGNLDIRGVDMENEQGKQILYQSEFQDVVYKEQIWTNAIVAPPSRFFGSTCPSRGNDGFVETYFNTNVADSSIHETCQRYLFCDCVLEPESKYRGRCGEVALVLSSENKLYVLLIGVTGDESGINVTLLGCHKVEDVRGVSVGVGLQVVRLHIDRDSAYLFLTRSIEKSRELLSTLKVFDSYAANDNFSLESLEQVQVELFEKQICGGSKVSIFQYSMVLFWRNKNEEDMWLSRSLFVIGRHLVVCIEDLTQFSSLSMDSSLPPYFSLDSCCSIDDIFEMVIEARESRCVTLALKRAASTFYPSAKAGKEVAAAIDDEKTRSGAVTWKISWFSEESLFKFVALLKAIHAGGSMSSLVVRCIS</sequence>
<dbReference type="SMART" id="SM00365">
    <property type="entry name" value="LRR_SD22"/>
    <property type="match status" value="3"/>
</dbReference>
<evidence type="ECO:0000256" key="1">
    <source>
        <dbReference type="ARBA" id="ARBA00004496"/>
    </source>
</evidence>
<dbReference type="PANTHER" id="PTHR15454">
    <property type="entry name" value="NISCHARIN RELATED"/>
    <property type="match status" value="1"/>
</dbReference>
<dbReference type="SUPFAM" id="SSF52058">
    <property type="entry name" value="L domain-like"/>
    <property type="match status" value="1"/>
</dbReference>
<protein>
    <recommendedName>
        <fullName evidence="7">Serine/threonine-protein kinase 11-interacting protein</fullName>
    </recommendedName>
</protein>
<dbReference type="InterPro" id="IPR001611">
    <property type="entry name" value="Leu-rich_rpt"/>
</dbReference>